<keyword evidence="4" id="KW-1185">Reference proteome</keyword>
<proteinExistence type="predicted"/>
<dbReference type="OrthoDB" id="10282002at2759"/>
<feature type="region of interest" description="Disordered" evidence="1">
    <location>
        <begin position="107"/>
        <end position="140"/>
    </location>
</feature>
<feature type="compositionally biased region" description="Polar residues" evidence="1">
    <location>
        <begin position="20"/>
        <end position="31"/>
    </location>
</feature>
<sequence length="140" mass="14979">MRGSMTRPLLACTWCPGSSGVDSDNVPPTTTERGDTAKATAAASKTSSNLSMYDEVASFVKSVESEYLLKSTEHGYLGAGRTRKRTRGGSFEMFQVPDDFAAQDLVIRRPNPAAPTSSSSMRARASQHSGAERDSLTTPL</sequence>
<name>A0A485LT55_9STRA</name>
<reference evidence="2" key="2">
    <citation type="submission" date="2019-06" db="EMBL/GenBank/DDBJ databases">
        <title>Genomics analysis of Aphanomyces spp. identifies a new class of oomycete effector associated with host adaptation.</title>
        <authorList>
            <person name="Gaulin E."/>
        </authorList>
    </citation>
    <scope>NUCLEOTIDE SEQUENCE</scope>
    <source>
        <strain evidence="2">CBS 578.67</strain>
    </source>
</reference>
<evidence type="ECO:0000256" key="1">
    <source>
        <dbReference type="SAM" id="MobiDB-lite"/>
    </source>
</evidence>
<reference evidence="3 4" key="1">
    <citation type="submission" date="2019-03" db="EMBL/GenBank/DDBJ databases">
        <authorList>
            <person name="Gaulin E."/>
            <person name="Dumas B."/>
        </authorList>
    </citation>
    <scope>NUCLEOTIDE SEQUENCE [LARGE SCALE GENOMIC DNA]</scope>
    <source>
        <strain evidence="3">CBS 568.67</strain>
    </source>
</reference>
<feature type="compositionally biased region" description="Basic and acidic residues" evidence="1">
    <location>
        <begin position="130"/>
        <end position="140"/>
    </location>
</feature>
<protein>
    <submittedName>
        <fullName evidence="3">Aste57867_25479 protein</fullName>
    </submittedName>
</protein>
<accession>A0A485LT55</accession>
<organism evidence="3 4">
    <name type="scientific">Aphanomyces stellatus</name>
    <dbReference type="NCBI Taxonomy" id="120398"/>
    <lineage>
        <taxon>Eukaryota</taxon>
        <taxon>Sar</taxon>
        <taxon>Stramenopiles</taxon>
        <taxon>Oomycota</taxon>
        <taxon>Saprolegniomycetes</taxon>
        <taxon>Saprolegniales</taxon>
        <taxon>Verrucalvaceae</taxon>
        <taxon>Aphanomyces</taxon>
    </lineage>
</organism>
<gene>
    <name evidence="3" type="primary">Aste57867_25479</name>
    <name evidence="2" type="ORF">As57867_025400</name>
    <name evidence="3" type="ORF">ASTE57867_25479</name>
</gene>
<dbReference type="Proteomes" id="UP000332933">
    <property type="component" value="Unassembled WGS sequence"/>
</dbReference>
<dbReference type="EMBL" id="CAADRA010007566">
    <property type="protein sequence ID" value="VFU02102.1"/>
    <property type="molecule type" value="Genomic_DNA"/>
</dbReference>
<dbReference type="AlphaFoldDB" id="A0A485LT55"/>
<evidence type="ECO:0000313" key="3">
    <source>
        <dbReference type="EMBL" id="VFU02102.1"/>
    </source>
</evidence>
<evidence type="ECO:0000313" key="4">
    <source>
        <dbReference type="Proteomes" id="UP000332933"/>
    </source>
</evidence>
<evidence type="ECO:0000313" key="2">
    <source>
        <dbReference type="EMBL" id="KAF0682391.1"/>
    </source>
</evidence>
<feature type="compositionally biased region" description="Polar residues" evidence="1">
    <location>
        <begin position="114"/>
        <end position="129"/>
    </location>
</feature>
<dbReference type="EMBL" id="VJMH01007540">
    <property type="protein sequence ID" value="KAF0682391.1"/>
    <property type="molecule type" value="Genomic_DNA"/>
</dbReference>
<feature type="region of interest" description="Disordered" evidence="1">
    <location>
        <begin position="18"/>
        <end position="45"/>
    </location>
</feature>